<dbReference type="InterPro" id="IPR036852">
    <property type="entry name" value="Peptidase_S8/S53_dom_sf"/>
</dbReference>
<evidence type="ECO:0000313" key="13">
    <source>
        <dbReference type="EMBL" id="MBP0616572.1"/>
    </source>
</evidence>
<feature type="domain" description="P/Homo B" evidence="12">
    <location>
        <begin position="463"/>
        <end position="590"/>
    </location>
</feature>
<dbReference type="SUPFAM" id="SSF52743">
    <property type="entry name" value="Subtilisin-like"/>
    <property type="match status" value="1"/>
</dbReference>
<proteinExistence type="inferred from homology"/>
<keyword evidence="6" id="KW-0732">Signal</keyword>
<sequence>MVDIAADSSTTASMAVGGTFTDLLEVQGDHDWIAISLTAGQSYAIAMDGTGSEPLYDPLVSLYDASGSQVAVETDDGANYHSELVYTASVSGTFYIDAGAWFDGQSGEYTISVELEEGITEDDQWHLGYLGDLEAIWADYTGAGVNVGVYDDGVQYTHHDLDGNYDPSLHVVVDGEVLDPTPASSSDAHGTAVAGLIAAENDGTGTVGVAYGATLTGVNIFSGPADINNNLDGFLQAVDQSENFDVINHSWGHYPLFYLVNGDQETVTEWFEAAAGGRDGLGTIQMKAAGNDNANSNGELSASSRVTVSVGAYDDTGDASWYSSYGANLLISSPSNGGVEGLATTDLIGSDGYDPSDYTDSFGGTSGATPIATGVVALMLEANDGLGWRDVQNILAYSARSVGSGVGGAPTGDEEHEWFYNNAENWNGGGLHFSEDYGFGAIDAYNAVRMSEVWSLFGEAKTSVNEGEYSSGTTTGQALTDNGVKEIDITFSPPPFSVEYVDLTVDVTHDNLSELLIELVSAEGTSVELFNGALGDATYLSGQLSWTFGANAFRGEDGIGTWTVRITDGAAGNTGTLNSYTLTLYGIDETLTAGATFADVYHYTNEYSDVAGVGGHATTVTDTDGGADWVDAAAVSSDTIIQLRSAYDSFINGVATVFSNIENAVTGDGDDTLVGSNGDNVLVGMRGKDVLVGLGGNDRLDGGAGADEMRGNTGDDTYVVDNYGDTITENANEGIDTVESARSIVLYSFGGNLENLTLTGAAAVNGTGNALANTILGNSAANVLMGLAGADIMKGFNGADTLDGGSGADAMYGGRGSDSYYVDNAGDTITELEGEGALDRVFSSISFKLYTQSQYLEALTLTGTADIDGTGNARNNTIVGNSGANVLNGGNGNDILIGNAGDDIFNDLSGADAMYGGRGSDTYYVDNVGDTITELKGEGALDQVFSSISFKLYTQSQYLETLTLTGTADIDGMGNARNNTITGNSGANVLNGGSGNDLLIGNGGNDIFDDTSGADDMRGGTGNDTYFVDDAGDTITENAGEGTDTVKSAMSTVLYSFGGSLENLTLIGTGNVDATGNGANNVIIGNSGNNILLGLNGADRLTGGGGADIFDFNTIGQSGMSAATRDTITDFQQGVDLIDLSGIDALSTTAADDAFTFIGMAPHSGAGATLRYAQTGGNTIIYGDVDANGGGDFSLLLEGLYTLTQDDFVL</sequence>
<reference evidence="13 14" key="1">
    <citation type="submission" date="2021-04" db="EMBL/GenBank/DDBJ databases">
        <title>Whole genome sequence of Jiella sp. KSK16Y-1.</title>
        <authorList>
            <person name="Tuo L."/>
        </authorList>
    </citation>
    <scope>NUCLEOTIDE SEQUENCE [LARGE SCALE GENOMIC DNA]</scope>
    <source>
        <strain evidence="13 14">KSK16Y-1</strain>
    </source>
</reference>
<dbReference type="InterPro" id="IPR034182">
    <property type="entry name" value="Kexin/furin"/>
</dbReference>
<dbReference type="InterPro" id="IPR015500">
    <property type="entry name" value="Peptidase_S8_subtilisin-rel"/>
</dbReference>
<evidence type="ECO:0000256" key="8">
    <source>
        <dbReference type="ARBA" id="ARBA00022801"/>
    </source>
</evidence>
<comment type="similarity">
    <text evidence="3">Belongs to the peptidase S8 family. Furin subfamily.</text>
</comment>
<evidence type="ECO:0000256" key="6">
    <source>
        <dbReference type="ARBA" id="ARBA00022729"/>
    </source>
</evidence>
<evidence type="ECO:0000259" key="12">
    <source>
        <dbReference type="PROSITE" id="PS51829"/>
    </source>
</evidence>
<dbReference type="EMBL" id="JAGJCF010000009">
    <property type="protein sequence ID" value="MBP0616572.1"/>
    <property type="molecule type" value="Genomic_DNA"/>
</dbReference>
<dbReference type="Gene3D" id="2.150.10.10">
    <property type="entry name" value="Serralysin-like metalloprotease, C-terminal"/>
    <property type="match status" value="5"/>
</dbReference>
<dbReference type="InterPro" id="IPR013858">
    <property type="entry name" value="Peptidase_M10B_C"/>
</dbReference>
<comment type="subcellular location">
    <subcellularLocation>
        <location evidence="2">Secreted</location>
    </subcellularLocation>
</comment>
<evidence type="ECO:0000256" key="1">
    <source>
        <dbReference type="ARBA" id="ARBA00001913"/>
    </source>
</evidence>
<dbReference type="Gene3D" id="2.60.120.260">
    <property type="entry name" value="Galactose-binding domain-like"/>
    <property type="match status" value="1"/>
</dbReference>
<dbReference type="PROSITE" id="PS51829">
    <property type="entry name" value="P_HOMO_B"/>
    <property type="match status" value="1"/>
</dbReference>
<dbReference type="CDD" id="cd04059">
    <property type="entry name" value="Peptidases_S8_Protein_convertases_Kexins_Furin-like"/>
    <property type="match status" value="1"/>
</dbReference>
<dbReference type="Proteomes" id="UP000678276">
    <property type="component" value="Unassembled WGS sequence"/>
</dbReference>
<comment type="cofactor">
    <cofactor evidence="1">
        <name>Ca(2+)</name>
        <dbReference type="ChEBI" id="CHEBI:29108"/>
    </cofactor>
</comment>
<evidence type="ECO:0000256" key="11">
    <source>
        <dbReference type="PROSITE-ProRule" id="PRU01240"/>
    </source>
</evidence>
<dbReference type="Pfam" id="PF00082">
    <property type="entry name" value="Peptidase_S8"/>
    <property type="match status" value="1"/>
</dbReference>
<keyword evidence="14" id="KW-1185">Reference proteome</keyword>
<evidence type="ECO:0000256" key="5">
    <source>
        <dbReference type="ARBA" id="ARBA00022670"/>
    </source>
</evidence>
<dbReference type="Gene3D" id="3.40.50.200">
    <property type="entry name" value="Peptidase S8/S53 domain"/>
    <property type="match status" value="1"/>
</dbReference>
<evidence type="ECO:0000256" key="7">
    <source>
        <dbReference type="ARBA" id="ARBA00022737"/>
    </source>
</evidence>
<dbReference type="InterPro" id="IPR008979">
    <property type="entry name" value="Galactose-bd-like_sf"/>
</dbReference>
<dbReference type="InterPro" id="IPR018511">
    <property type="entry name" value="Hemolysin-typ_Ca-bd_CS"/>
</dbReference>
<evidence type="ECO:0000256" key="4">
    <source>
        <dbReference type="ARBA" id="ARBA00022525"/>
    </source>
</evidence>
<dbReference type="Pfam" id="PF08548">
    <property type="entry name" value="Peptidase_M10_C"/>
    <property type="match status" value="1"/>
</dbReference>
<dbReference type="InterPro" id="IPR023828">
    <property type="entry name" value="Peptidase_S8_Ser-AS"/>
</dbReference>
<dbReference type="PROSITE" id="PS00330">
    <property type="entry name" value="HEMOLYSIN_CALCIUM"/>
    <property type="match status" value="1"/>
</dbReference>
<dbReference type="SUPFAM" id="SSF49785">
    <property type="entry name" value="Galactose-binding domain-like"/>
    <property type="match status" value="1"/>
</dbReference>
<feature type="active site" description="Charge relay system" evidence="11">
    <location>
        <position position="366"/>
    </location>
</feature>
<dbReference type="Pfam" id="PF00353">
    <property type="entry name" value="HemolysinCabind"/>
    <property type="match status" value="6"/>
</dbReference>
<evidence type="ECO:0000256" key="3">
    <source>
        <dbReference type="ARBA" id="ARBA00005325"/>
    </source>
</evidence>
<dbReference type="PRINTS" id="PR00723">
    <property type="entry name" value="SUBTILISIN"/>
</dbReference>
<evidence type="ECO:0000256" key="10">
    <source>
        <dbReference type="ARBA" id="ARBA00022837"/>
    </source>
</evidence>
<dbReference type="PROSITE" id="PS51892">
    <property type="entry name" value="SUBTILASE"/>
    <property type="match status" value="1"/>
</dbReference>
<feature type="active site" description="Charge relay system" evidence="11">
    <location>
        <position position="189"/>
    </location>
</feature>
<dbReference type="Gene3D" id="2.60.120.380">
    <property type="match status" value="1"/>
</dbReference>
<keyword evidence="10" id="KW-0106">Calcium</keyword>
<keyword evidence="9 11" id="KW-0720">Serine protease</keyword>
<name>A0ABS4BII5_9HYPH</name>
<dbReference type="PROSITE" id="PS00137">
    <property type="entry name" value="SUBTILASE_HIS"/>
    <property type="match status" value="1"/>
</dbReference>
<comment type="caution">
    <text evidence="13">The sequence shown here is derived from an EMBL/GenBank/DDBJ whole genome shotgun (WGS) entry which is preliminary data.</text>
</comment>
<evidence type="ECO:0000256" key="2">
    <source>
        <dbReference type="ARBA" id="ARBA00004613"/>
    </source>
</evidence>
<dbReference type="PROSITE" id="PS00138">
    <property type="entry name" value="SUBTILASE_SER"/>
    <property type="match status" value="1"/>
</dbReference>
<dbReference type="InterPro" id="IPR011049">
    <property type="entry name" value="Serralysin-like_metalloprot_C"/>
</dbReference>
<keyword evidence="5 11" id="KW-0645">Protease</keyword>
<dbReference type="PANTHER" id="PTHR42884:SF14">
    <property type="entry name" value="NEUROENDOCRINE CONVERTASE 1"/>
    <property type="match status" value="1"/>
</dbReference>
<evidence type="ECO:0000313" key="14">
    <source>
        <dbReference type="Proteomes" id="UP000678276"/>
    </source>
</evidence>
<keyword evidence="8 11" id="KW-0378">Hydrolase</keyword>
<dbReference type="InterPro" id="IPR022398">
    <property type="entry name" value="Peptidase_S8_His-AS"/>
</dbReference>
<keyword evidence="4" id="KW-0964">Secreted</keyword>
<dbReference type="InterPro" id="IPR000209">
    <property type="entry name" value="Peptidase_S8/S53_dom"/>
</dbReference>
<organism evidence="13 14">
    <name type="scientific">Jiella mangrovi</name>
    <dbReference type="NCBI Taxonomy" id="2821407"/>
    <lineage>
        <taxon>Bacteria</taxon>
        <taxon>Pseudomonadati</taxon>
        <taxon>Pseudomonadota</taxon>
        <taxon>Alphaproteobacteria</taxon>
        <taxon>Hyphomicrobiales</taxon>
        <taxon>Aurantimonadaceae</taxon>
        <taxon>Jiella</taxon>
    </lineage>
</organism>
<dbReference type="RefSeq" id="WP_209595062.1">
    <property type="nucleotide sequence ID" value="NZ_JAGJCF010000009.1"/>
</dbReference>
<dbReference type="PRINTS" id="PR00313">
    <property type="entry name" value="CABNDNGRPT"/>
</dbReference>
<feature type="active site" description="Charge relay system" evidence="11">
    <location>
        <position position="151"/>
    </location>
</feature>
<dbReference type="SUPFAM" id="SSF51120">
    <property type="entry name" value="beta-Roll"/>
    <property type="match status" value="5"/>
</dbReference>
<keyword evidence="7" id="KW-0677">Repeat</keyword>
<dbReference type="InterPro" id="IPR002884">
    <property type="entry name" value="P_dom"/>
</dbReference>
<dbReference type="InterPro" id="IPR001343">
    <property type="entry name" value="Hemolysn_Ca-bd"/>
</dbReference>
<evidence type="ECO:0000256" key="9">
    <source>
        <dbReference type="ARBA" id="ARBA00022825"/>
    </source>
</evidence>
<gene>
    <name evidence="13" type="ORF">J6595_13365</name>
</gene>
<protein>
    <submittedName>
        <fullName evidence="13">S8 family serine peptidase</fullName>
    </submittedName>
</protein>
<dbReference type="PANTHER" id="PTHR42884">
    <property type="entry name" value="PROPROTEIN CONVERTASE SUBTILISIN/KEXIN-RELATED"/>
    <property type="match status" value="1"/>
</dbReference>
<dbReference type="Pfam" id="PF01483">
    <property type="entry name" value="P_proprotein"/>
    <property type="match status" value="1"/>
</dbReference>
<accession>A0ABS4BII5</accession>